<feature type="domain" description="HTH tetR-type" evidence="2">
    <location>
        <begin position="21"/>
        <end position="59"/>
    </location>
</feature>
<evidence type="ECO:0000259" key="2">
    <source>
        <dbReference type="Pfam" id="PF00440"/>
    </source>
</evidence>
<sequence length="90" mass="9412">MTSTSRTGQRRWPAVERRAEILRAADVIAVSEGLDKLTAQRVAQAAGVVPGLVDHHFKSAGGDVVRVPTVAPSGGREVAIATTARRSLGP</sequence>
<evidence type="ECO:0000256" key="1">
    <source>
        <dbReference type="ARBA" id="ARBA00023125"/>
    </source>
</evidence>
<dbReference type="SUPFAM" id="SSF46689">
    <property type="entry name" value="Homeodomain-like"/>
    <property type="match status" value="1"/>
</dbReference>
<dbReference type="Pfam" id="PF00440">
    <property type="entry name" value="TetR_N"/>
    <property type="match status" value="1"/>
</dbReference>
<name>A0AAU1U0Z9_9ACTN</name>
<dbReference type="InterPro" id="IPR009057">
    <property type="entry name" value="Homeodomain-like_sf"/>
</dbReference>
<dbReference type="InterPro" id="IPR001647">
    <property type="entry name" value="HTH_TetR"/>
</dbReference>
<proteinExistence type="predicted"/>
<keyword evidence="1" id="KW-0238">DNA-binding</keyword>
<dbReference type="GO" id="GO:0003677">
    <property type="term" value="F:DNA binding"/>
    <property type="evidence" value="ECO:0007669"/>
    <property type="project" value="UniProtKB-KW"/>
</dbReference>
<organism evidence="3">
    <name type="scientific">Streptomyces sp. NBC_00119</name>
    <dbReference type="NCBI Taxonomy" id="2975659"/>
    <lineage>
        <taxon>Bacteria</taxon>
        <taxon>Bacillati</taxon>
        <taxon>Actinomycetota</taxon>
        <taxon>Actinomycetes</taxon>
        <taxon>Kitasatosporales</taxon>
        <taxon>Streptomycetaceae</taxon>
        <taxon>Streptomyces</taxon>
    </lineage>
</organism>
<dbReference type="AlphaFoldDB" id="A0AAU1U0Z9"/>
<accession>A0AAU1U0Z9</accession>
<reference evidence="3" key="1">
    <citation type="submission" date="2022-10" db="EMBL/GenBank/DDBJ databases">
        <title>The complete genomes of actinobacterial strains from the NBC collection.</title>
        <authorList>
            <person name="Joergensen T.S."/>
            <person name="Alvarez Arevalo M."/>
            <person name="Sterndorff E.B."/>
            <person name="Faurdal D."/>
            <person name="Vuksanovic O."/>
            <person name="Mourched A.-S."/>
            <person name="Charusanti P."/>
            <person name="Shaw S."/>
            <person name="Blin K."/>
            <person name="Weber T."/>
        </authorList>
    </citation>
    <scope>NUCLEOTIDE SEQUENCE</scope>
    <source>
        <strain evidence="3">NBC_00119</strain>
    </source>
</reference>
<evidence type="ECO:0000313" key="3">
    <source>
        <dbReference type="EMBL" id="WTS10417.1"/>
    </source>
</evidence>
<protein>
    <submittedName>
        <fullName evidence="3">TetR family transcriptional regulator</fullName>
    </submittedName>
</protein>
<dbReference type="Gene3D" id="1.10.357.10">
    <property type="entry name" value="Tetracycline Repressor, domain 2"/>
    <property type="match status" value="1"/>
</dbReference>
<gene>
    <name evidence="3" type="ORF">OHU69_04630</name>
</gene>
<dbReference type="EMBL" id="CP108195">
    <property type="protein sequence ID" value="WTS10417.1"/>
    <property type="molecule type" value="Genomic_DNA"/>
</dbReference>